<keyword evidence="2" id="KW-1185">Reference proteome</keyword>
<dbReference type="Gene3D" id="1.25.40.10">
    <property type="entry name" value="Tetratricopeptide repeat domain"/>
    <property type="match status" value="1"/>
</dbReference>
<comment type="caution">
    <text evidence="1">The sequence shown here is derived from an EMBL/GenBank/DDBJ whole genome shotgun (WGS) entry which is preliminary data.</text>
</comment>
<gene>
    <name evidence="1" type="ORF">SE37_02625</name>
</gene>
<organism evidence="1 2">
    <name type="scientific">Geobacter soli</name>
    <dbReference type="NCBI Taxonomy" id="1510391"/>
    <lineage>
        <taxon>Bacteria</taxon>
        <taxon>Pseudomonadati</taxon>
        <taxon>Thermodesulfobacteriota</taxon>
        <taxon>Desulfuromonadia</taxon>
        <taxon>Geobacterales</taxon>
        <taxon>Geobacteraceae</taxon>
        <taxon>Geobacter</taxon>
    </lineage>
</organism>
<accession>A0A0C1QTP0</accession>
<dbReference type="Pfam" id="PF13432">
    <property type="entry name" value="TPR_16"/>
    <property type="match status" value="1"/>
</dbReference>
<dbReference type="EMBL" id="JXBL01000001">
    <property type="protein sequence ID" value="KIE41601.1"/>
    <property type="molecule type" value="Genomic_DNA"/>
</dbReference>
<dbReference type="InterPro" id="IPR034706">
    <property type="entry name" value="CpoB"/>
</dbReference>
<evidence type="ECO:0000313" key="1">
    <source>
        <dbReference type="EMBL" id="KIE41601.1"/>
    </source>
</evidence>
<dbReference type="InterPro" id="IPR014162">
    <property type="entry name" value="CpoB_C"/>
</dbReference>
<evidence type="ECO:0000313" key="2">
    <source>
        <dbReference type="Proteomes" id="UP000031433"/>
    </source>
</evidence>
<protein>
    <submittedName>
        <fullName evidence="1">Uncharacterized protein</fullName>
    </submittedName>
</protein>
<reference evidence="1 2" key="1">
    <citation type="submission" date="2015-01" db="EMBL/GenBank/DDBJ databases">
        <title>Genome sequence of the anaerobic bacterium Geobacter soli GSS01, a dissimilatory Fe(III) reducer from soil.</title>
        <authorList>
            <person name="Yang G."/>
            <person name="Zhou S."/>
        </authorList>
    </citation>
    <scope>NUCLEOTIDE SEQUENCE [LARGE SCALE GENOMIC DNA]</scope>
    <source>
        <strain evidence="1 2">GSS01</strain>
    </source>
</reference>
<name>A0A0C1QTP0_9BACT</name>
<dbReference type="GO" id="GO:0051301">
    <property type="term" value="P:cell division"/>
    <property type="evidence" value="ECO:0007669"/>
    <property type="project" value="InterPro"/>
</dbReference>
<dbReference type="AlphaFoldDB" id="A0A0C1QTP0"/>
<dbReference type="PROSITE" id="PS51257">
    <property type="entry name" value="PROKAR_LIPOPROTEIN"/>
    <property type="match status" value="1"/>
</dbReference>
<proteinExistence type="inferred from homology"/>
<dbReference type="Pfam" id="PF13174">
    <property type="entry name" value="TPR_6"/>
    <property type="match status" value="1"/>
</dbReference>
<dbReference type="SUPFAM" id="SSF48452">
    <property type="entry name" value="TPR-like"/>
    <property type="match status" value="1"/>
</dbReference>
<sequence>MNLLRHAVAGFCLVTAAGCAGQDVMVRKQSEMETRLEHLHQASTTSGVRLAELSAEVTALRERLAAQGAELEQLRAGQRELQANISERLVQVAPAAGIPSRIEVVSRDGAPREKDGPPEAYLKAFGLYSANNFTAAVEAFRAFLAEHPDSEYAGNALYWIGECHYSRSDLPQALDAFRLVAERYPASNKVPDALLKSGYTLYALKEPERAREILESLAARYPRSPAAAKARERLAAAASKKQ</sequence>
<dbReference type="NCBIfam" id="TIGR02795">
    <property type="entry name" value="tol_pal_ybgF"/>
    <property type="match status" value="1"/>
</dbReference>
<dbReference type="InterPro" id="IPR011990">
    <property type="entry name" value="TPR-like_helical_dom_sf"/>
</dbReference>
<dbReference type="Proteomes" id="UP000031433">
    <property type="component" value="Unassembled WGS sequence"/>
</dbReference>
<dbReference type="InterPro" id="IPR019734">
    <property type="entry name" value="TPR_rpt"/>
</dbReference>
<dbReference type="HAMAP" id="MF_02066">
    <property type="entry name" value="CpoB"/>
    <property type="match status" value="1"/>
</dbReference>
<dbReference type="RefSeq" id="WP_039643385.1">
    <property type="nucleotide sequence ID" value="NZ_JXBL01000001.1"/>
</dbReference>